<dbReference type="PANTHER" id="PTHR12290">
    <property type="entry name" value="CORNICHON-RELATED"/>
    <property type="match status" value="1"/>
</dbReference>
<dbReference type="SUPFAM" id="SSF102645">
    <property type="entry name" value="CoaB-like"/>
    <property type="match status" value="1"/>
</dbReference>
<dbReference type="Gene3D" id="3.40.50.10300">
    <property type="entry name" value="CoaB-like"/>
    <property type="match status" value="1"/>
</dbReference>
<evidence type="ECO:0000313" key="3">
    <source>
        <dbReference type="EMBL" id="CAD8221612.1"/>
    </source>
</evidence>
<name>A0A7R9T2K8_9CHLO</name>
<dbReference type="AlphaFoldDB" id="A0A7R9T2K8"/>
<dbReference type="GO" id="GO:0015937">
    <property type="term" value="P:coenzyme A biosynthetic process"/>
    <property type="evidence" value="ECO:0007669"/>
    <property type="project" value="UniProtKB-ARBA"/>
</dbReference>
<evidence type="ECO:0000256" key="1">
    <source>
        <dbReference type="ARBA" id="ARBA00005703"/>
    </source>
</evidence>
<sequence length="368" mass="39936">MPRENDDVNTADASPSAAAFFADDERYVPRAALLRASRIGERLRATWSARRIAGDAAPETIVVVTSGGTTAPLERAQVRCVDNFSSGARGARLVEELLRRGDCDVVMLQREGSCAPHERMVNESLVNDARAREIGRAPHALDAFEMVKDGAADEFLGATRIRARDAGGTNSCGVLTQALRGVEAESERLIVVRFKTLYEYLTSLKATCEAVGDEAKARGGRAVVVLAAAVSDFYVPWCDLPEHKIQSSAHSAAGLELTLKPVPKMLGMIKHEWCPEAFAVGFKLETDVDLLADKARKSLERYRLDAVVANELTTRYDYVTVFAADGSSKKLERDPNPRPPTLGLGYGAASLDGQIVDELLRLATARHP</sequence>
<protein>
    <recommendedName>
        <fullName evidence="2">DNA/pantothenate metabolism flavoprotein C-terminal domain-containing protein</fullName>
    </recommendedName>
</protein>
<dbReference type="EMBL" id="HBDX01002707">
    <property type="protein sequence ID" value="CAD8221612.1"/>
    <property type="molecule type" value="Transcribed_RNA"/>
</dbReference>
<proteinExistence type="inferred from homology"/>
<dbReference type="Pfam" id="PF04127">
    <property type="entry name" value="DFP"/>
    <property type="match status" value="1"/>
</dbReference>
<reference evidence="3" key="1">
    <citation type="submission" date="2021-01" db="EMBL/GenBank/DDBJ databases">
        <authorList>
            <person name="Corre E."/>
            <person name="Pelletier E."/>
            <person name="Niang G."/>
            <person name="Scheremetjew M."/>
            <person name="Finn R."/>
            <person name="Kale V."/>
            <person name="Holt S."/>
            <person name="Cochrane G."/>
            <person name="Meng A."/>
            <person name="Brown T."/>
            <person name="Cohen L."/>
        </authorList>
    </citation>
    <scope>NUCLEOTIDE SEQUENCE</scope>
    <source>
        <strain evidence="3">Clade-A-BCC118000</strain>
    </source>
</reference>
<dbReference type="InterPro" id="IPR007085">
    <property type="entry name" value="DNA/pantothenate-metab_flavo_C"/>
</dbReference>
<gene>
    <name evidence="3" type="ORF">OLUC0939_LOCUS2333</name>
</gene>
<comment type="similarity">
    <text evidence="1">Belongs to the PPC synthetase family.</text>
</comment>
<dbReference type="InterPro" id="IPR035929">
    <property type="entry name" value="CoaB-like_sf"/>
</dbReference>
<feature type="domain" description="DNA/pantothenate metabolism flavoprotein C-terminal" evidence="2">
    <location>
        <begin position="221"/>
        <end position="328"/>
    </location>
</feature>
<accession>A0A7R9T2K8</accession>
<organism evidence="3">
    <name type="scientific">Ostreococcus sp. 'lucimarinus'</name>
    <dbReference type="NCBI Taxonomy" id="242159"/>
    <lineage>
        <taxon>Eukaryota</taxon>
        <taxon>Viridiplantae</taxon>
        <taxon>Chlorophyta</taxon>
        <taxon>Mamiellophyceae</taxon>
        <taxon>Mamiellales</taxon>
        <taxon>Bathycoccaceae</taxon>
        <taxon>Ostreococcus</taxon>
    </lineage>
</organism>
<evidence type="ECO:0000259" key="2">
    <source>
        <dbReference type="Pfam" id="PF04127"/>
    </source>
</evidence>
<dbReference type="GO" id="GO:0003824">
    <property type="term" value="F:catalytic activity"/>
    <property type="evidence" value="ECO:0007669"/>
    <property type="project" value="UniProtKB-ARBA"/>
</dbReference>